<dbReference type="GO" id="GO:0003677">
    <property type="term" value="F:DNA binding"/>
    <property type="evidence" value="ECO:0007669"/>
    <property type="project" value="UniProtKB-KW"/>
</dbReference>
<keyword evidence="5" id="KW-0238">DNA-binding</keyword>
<gene>
    <name evidence="10" type="ORF">HCG48_04470</name>
</gene>
<accession>A0A6H1TVZ2</accession>
<evidence type="ECO:0000259" key="9">
    <source>
        <dbReference type="Pfam" id="PF12323"/>
    </source>
</evidence>
<evidence type="ECO:0000259" key="8">
    <source>
        <dbReference type="Pfam" id="PF07282"/>
    </source>
</evidence>
<dbReference type="EMBL" id="CP051167">
    <property type="protein sequence ID" value="QIZ69923.1"/>
    <property type="molecule type" value="Genomic_DNA"/>
</dbReference>
<dbReference type="Proteomes" id="UP000500857">
    <property type="component" value="Chromosome"/>
</dbReference>
<dbReference type="Pfam" id="PF12323">
    <property type="entry name" value="HTH_OrfB_IS605"/>
    <property type="match status" value="1"/>
</dbReference>
<dbReference type="Pfam" id="PF01385">
    <property type="entry name" value="OrfB_IS605"/>
    <property type="match status" value="1"/>
</dbReference>
<dbReference type="InterPro" id="IPR021027">
    <property type="entry name" value="Transposase_put_HTH"/>
</dbReference>
<evidence type="ECO:0000313" key="11">
    <source>
        <dbReference type="Proteomes" id="UP000500857"/>
    </source>
</evidence>
<evidence type="ECO:0000256" key="5">
    <source>
        <dbReference type="ARBA" id="ARBA00023125"/>
    </source>
</evidence>
<feature type="domain" description="Probable transposase IS891/IS1136/IS1341" evidence="7">
    <location>
        <begin position="197"/>
        <end position="302"/>
    </location>
</feature>
<evidence type="ECO:0000256" key="2">
    <source>
        <dbReference type="ARBA" id="ARBA00022578"/>
    </source>
</evidence>
<protein>
    <submittedName>
        <fullName evidence="10">Transposase</fullName>
    </submittedName>
</protein>
<feature type="domain" description="Cas12f1-like TNB" evidence="8">
    <location>
        <begin position="320"/>
        <end position="376"/>
    </location>
</feature>
<keyword evidence="6" id="KW-0233">DNA recombination</keyword>
<evidence type="ECO:0000256" key="4">
    <source>
        <dbReference type="ARBA" id="ARBA00022833"/>
    </source>
</evidence>
<name>A0A6H1TVZ2_9CYAN</name>
<keyword evidence="3" id="KW-0479">Metal-binding</keyword>
<proteinExistence type="inferred from homology"/>
<dbReference type="KEGG" id="oxy:HCG48_04470"/>
<dbReference type="GO" id="GO:0032196">
    <property type="term" value="P:transposition"/>
    <property type="evidence" value="ECO:0007669"/>
    <property type="project" value="UniProtKB-KW"/>
</dbReference>
<organism evidence="10 11">
    <name type="scientific">Oxynema aestuarii AP17</name>
    <dbReference type="NCBI Taxonomy" id="2064643"/>
    <lineage>
        <taxon>Bacteria</taxon>
        <taxon>Bacillati</taxon>
        <taxon>Cyanobacteriota</taxon>
        <taxon>Cyanophyceae</taxon>
        <taxon>Oscillatoriophycideae</taxon>
        <taxon>Oscillatoriales</taxon>
        <taxon>Oscillatoriaceae</taxon>
        <taxon>Oxynema</taxon>
        <taxon>Oxynema aestuarii</taxon>
    </lineage>
</organism>
<feature type="domain" description="Transposase putative helix-turn-helix" evidence="9">
    <location>
        <begin position="7"/>
        <end position="46"/>
    </location>
</feature>
<dbReference type="GO" id="GO:0006310">
    <property type="term" value="P:DNA recombination"/>
    <property type="evidence" value="ECO:0007669"/>
    <property type="project" value="UniProtKB-KW"/>
</dbReference>
<evidence type="ECO:0000256" key="6">
    <source>
        <dbReference type="ARBA" id="ARBA00023172"/>
    </source>
</evidence>
<comment type="similarity">
    <text evidence="1">In the C-terminal section; belongs to the transposase 35 family.</text>
</comment>
<evidence type="ECO:0000256" key="1">
    <source>
        <dbReference type="ARBA" id="ARBA00008761"/>
    </source>
</evidence>
<dbReference type="GO" id="GO:0046872">
    <property type="term" value="F:metal ion binding"/>
    <property type="evidence" value="ECO:0007669"/>
    <property type="project" value="UniProtKB-KW"/>
</dbReference>
<evidence type="ECO:0000256" key="3">
    <source>
        <dbReference type="ARBA" id="ARBA00022723"/>
    </source>
</evidence>
<evidence type="ECO:0000313" key="10">
    <source>
        <dbReference type="EMBL" id="QIZ69923.1"/>
    </source>
</evidence>
<dbReference type="AlphaFoldDB" id="A0A6H1TVZ2"/>
<sequence length="425" mass="48670">MLNMTWEFKLEPTAEQVCEIEHILDVCRDVWNFALRERKDWLSSRKSPVNACSIRQEFILPADEPFPSYHVQSKRLTVAKSKYPRLKTVNAQVLQQVLQKLEASWESWRLKRSGLPRFKKPNRMRSFVFPQMLKNCIPPTPLGKGGEGGIKLSQLGWVRVRWSRKIPNLFQAKQARIVRKASGYFVMLSLQADVDIPDVAPHGHPVGIDVGLEYFLSTSDGEQVKRPRFFDNLHRKLKLLQRRLKNKQKGSANWLKLQRKIARVHQRIADTRKDWHFKLAHRLCDSAGMIFVEDLDFRIMAKGMLGKHTLDAGLGQFVNQILPWVCWKRDVYYGKVDARGTSQECPDCGAEVRKDLSTRIHYCHNCGSIKPRDVASGQVICTRGQRGIKNACGVEATGDRVTDSSWLAVKQEIFGATQGISTHNL</sequence>
<keyword evidence="2" id="KW-0815">Transposition</keyword>
<dbReference type="InterPro" id="IPR010095">
    <property type="entry name" value="Cas12f1-like_TNB"/>
</dbReference>
<evidence type="ECO:0000259" key="7">
    <source>
        <dbReference type="Pfam" id="PF01385"/>
    </source>
</evidence>
<keyword evidence="4" id="KW-0862">Zinc</keyword>
<dbReference type="NCBIfam" id="NF040570">
    <property type="entry name" value="guided_TnpB"/>
    <property type="match status" value="1"/>
</dbReference>
<dbReference type="Pfam" id="PF07282">
    <property type="entry name" value="Cas12f1-like_TNB"/>
    <property type="match status" value="1"/>
</dbReference>
<keyword evidence="11" id="KW-1185">Reference proteome</keyword>
<dbReference type="InterPro" id="IPR001959">
    <property type="entry name" value="Transposase"/>
</dbReference>
<reference evidence="10 11" key="1">
    <citation type="submission" date="2020-04" db="EMBL/GenBank/DDBJ databases">
        <authorList>
            <person name="Basu S."/>
            <person name="Maruthanayagam V."/>
            <person name="Chakraborty S."/>
            <person name="Pramanik A."/>
            <person name="Mukherjee J."/>
            <person name="Brink B."/>
        </authorList>
    </citation>
    <scope>NUCLEOTIDE SEQUENCE [LARGE SCALE GENOMIC DNA]</scope>
    <source>
        <strain evidence="10 11">AP17</strain>
    </source>
</reference>